<evidence type="ECO:0000256" key="1">
    <source>
        <dbReference type="SAM" id="Coils"/>
    </source>
</evidence>
<evidence type="ECO:0000313" key="4">
    <source>
        <dbReference type="Proteomes" id="UP000267794"/>
    </source>
</evidence>
<evidence type="ECO:0000313" key="3">
    <source>
        <dbReference type="EMBL" id="AYE61454.1"/>
    </source>
</evidence>
<protein>
    <submittedName>
        <fullName evidence="3">Uncharacterized protein</fullName>
    </submittedName>
</protein>
<dbReference type="RefSeq" id="WP_120357369.1">
    <property type="nucleotide sequence ID" value="NZ_CP017982.1"/>
</dbReference>
<feature type="compositionally biased region" description="Low complexity" evidence="2">
    <location>
        <begin position="171"/>
        <end position="200"/>
    </location>
</feature>
<name>A0A386REC4_LACHE</name>
<gene>
    <name evidence="3" type="ORF">BC335_0966</name>
</gene>
<dbReference type="EMBL" id="CP017982">
    <property type="protein sequence ID" value="AYE61454.1"/>
    <property type="molecule type" value="Genomic_DNA"/>
</dbReference>
<proteinExistence type="predicted"/>
<organism evidence="3 4">
    <name type="scientific">Lactobacillus helveticus</name>
    <name type="common">Lactobacillus suntoryeus</name>
    <dbReference type="NCBI Taxonomy" id="1587"/>
    <lineage>
        <taxon>Bacteria</taxon>
        <taxon>Bacillati</taxon>
        <taxon>Bacillota</taxon>
        <taxon>Bacilli</taxon>
        <taxon>Lactobacillales</taxon>
        <taxon>Lactobacillaceae</taxon>
        <taxon>Lactobacillus</taxon>
    </lineage>
</organism>
<feature type="coiled-coil region" evidence="1">
    <location>
        <begin position="93"/>
        <end position="130"/>
    </location>
</feature>
<dbReference type="AlphaFoldDB" id="A0A386REC4"/>
<keyword evidence="1" id="KW-0175">Coiled coil</keyword>
<evidence type="ECO:0000256" key="2">
    <source>
        <dbReference type="SAM" id="MobiDB-lite"/>
    </source>
</evidence>
<reference evidence="3 4" key="1">
    <citation type="submission" date="2016-10" db="EMBL/GenBank/DDBJ databases">
        <title>Complete genomic sequencing of Lactobacillus helveticus LH99 and comparative genome analysis.</title>
        <authorList>
            <person name="Li N."/>
            <person name="You C."/>
            <person name="Liu Z."/>
        </authorList>
    </citation>
    <scope>NUCLEOTIDE SEQUENCE [LARGE SCALE GENOMIC DNA]</scope>
    <source>
        <strain evidence="3 4">LH99</strain>
    </source>
</reference>
<sequence length="200" mass="21609">MADETQNAVAGVETATQEEPTKLYVYYYSNPDGATKDERCHAIFTEVPFNVVPWRMHKEAPAEGMVDPVWDDKLNSGLGAWKENSGTAQGQILADAQAKIKELDQKSAELDQAKDKVDQAVKAIQQVQLQNTQQNAAMMKSFTAQTQNTNKLLASMQQTLALVAKANQANATPVAPAQSQPAASTTDASASQTQPVSDNQ</sequence>
<accession>A0A386REC4</accession>
<dbReference type="Proteomes" id="UP000267794">
    <property type="component" value="Chromosome"/>
</dbReference>
<feature type="region of interest" description="Disordered" evidence="2">
    <location>
        <begin position="169"/>
        <end position="200"/>
    </location>
</feature>